<keyword evidence="1" id="KW-0732">Signal</keyword>
<proteinExistence type="predicted"/>
<gene>
    <name evidence="2" type="ORF">PF005_g14960</name>
</gene>
<dbReference type="AlphaFoldDB" id="A0A6A3XG46"/>
<accession>A0A6A3XG46</accession>
<dbReference type="EMBL" id="QXGB01000907">
    <property type="protein sequence ID" value="KAE9201413.1"/>
    <property type="molecule type" value="Genomic_DNA"/>
</dbReference>
<feature type="signal peptide" evidence="1">
    <location>
        <begin position="1"/>
        <end position="19"/>
    </location>
</feature>
<organism evidence="2 3">
    <name type="scientific">Phytophthora fragariae</name>
    <dbReference type="NCBI Taxonomy" id="53985"/>
    <lineage>
        <taxon>Eukaryota</taxon>
        <taxon>Sar</taxon>
        <taxon>Stramenopiles</taxon>
        <taxon>Oomycota</taxon>
        <taxon>Peronosporomycetes</taxon>
        <taxon>Peronosporales</taxon>
        <taxon>Peronosporaceae</taxon>
        <taxon>Phytophthora</taxon>
    </lineage>
</organism>
<name>A0A6A3XG46_9STRA</name>
<evidence type="ECO:0000313" key="2">
    <source>
        <dbReference type="EMBL" id="KAE9201413.1"/>
    </source>
</evidence>
<evidence type="ECO:0000256" key="1">
    <source>
        <dbReference type="SAM" id="SignalP"/>
    </source>
</evidence>
<evidence type="ECO:0000313" key="3">
    <source>
        <dbReference type="Proteomes" id="UP000433483"/>
    </source>
</evidence>
<evidence type="ECO:0008006" key="4">
    <source>
        <dbReference type="Google" id="ProtNLM"/>
    </source>
</evidence>
<comment type="caution">
    <text evidence="2">The sequence shown here is derived from an EMBL/GenBank/DDBJ whole genome shotgun (WGS) entry which is preliminary data.</text>
</comment>
<sequence>MVVASSLVFVVVVSSTCVADCPLSFDGASVIAISASRSATREPRWSPSCPVVAVRPAVVPPVCWC</sequence>
<protein>
    <recommendedName>
        <fullName evidence="4">RxLR effector protein</fullName>
    </recommendedName>
</protein>
<dbReference type="Proteomes" id="UP000433483">
    <property type="component" value="Unassembled WGS sequence"/>
</dbReference>
<reference evidence="2 3" key="1">
    <citation type="submission" date="2018-08" db="EMBL/GenBank/DDBJ databases">
        <title>Genomic investigation of the strawberry pathogen Phytophthora fragariae indicates pathogenicity is determined by transcriptional variation in three key races.</title>
        <authorList>
            <person name="Adams T.M."/>
            <person name="Armitage A.D."/>
            <person name="Sobczyk M.K."/>
            <person name="Bates H.J."/>
            <person name="Dunwell J.M."/>
            <person name="Nellist C.F."/>
            <person name="Harrison R.J."/>
        </authorList>
    </citation>
    <scope>NUCLEOTIDE SEQUENCE [LARGE SCALE GENOMIC DNA]</scope>
    <source>
        <strain evidence="2 3">NOV-27</strain>
    </source>
</reference>
<feature type="chain" id="PRO_5025456550" description="RxLR effector protein" evidence="1">
    <location>
        <begin position="20"/>
        <end position="65"/>
    </location>
</feature>
<keyword evidence="3" id="KW-1185">Reference proteome</keyword>